<name>A0ABR3GRQ3_9PEZI</name>
<evidence type="ECO:0000313" key="1">
    <source>
        <dbReference type="EMBL" id="KAL0638600.1"/>
    </source>
</evidence>
<protein>
    <submittedName>
        <fullName evidence="1">Uncharacterized protein</fullName>
    </submittedName>
</protein>
<sequence length="241" mass="27363">MNTTSSSDLLCPRPLPPYTPQNPFRLESISNPWSVREWKAVKCATTSITGPEITDAVLLECVGLFNDHFGVWSEVAEQFDRRVRTGSPIRITVNALRRQCVPCEEACTLVRHHIDDKFVGYAFATRWTYRKMKGTSISNANLDFIRKHISQVLHGSSIAYLRSTKLHGSLFAASNTSGEYEDEDENDGTICCVETEFFMEHEEALQALDYLETHRKIQWPLGDLLEGSEFVLLVENMDRAV</sequence>
<comment type="caution">
    <text evidence="1">The sequence shown here is derived from an EMBL/GenBank/DDBJ whole genome shotgun (WGS) entry which is preliminary data.</text>
</comment>
<evidence type="ECO:0000313" key="2">
    <source>
        <dbReference type="Proteomes" id="UP001447188"/>
    </source>
</evidence>
<dbReference type="Proteomes" id="UP001447188">
    <property type="component" value="Unassembled WGS sequence"/>
</dbReference>
<dbReference type="EMBL" id="JBBBZM010000020">
    <property type="protein sequence ID" value="KAL0638600.1"/>
    <property type="molecule type" value="Genomic_DNA"/>
</dbReference>
<reference evidence="1 2" key="1">
    <citation type="submission" date="2024-02" db="EMBL/GenBank/DDBJ databases">
        <title>Discinaceae phylogenomics.</title>
        <authorList>
            <person name="Dirks A.C."/>
            <person name="James T.Y."/>
        </authorList>
    </citation>
    <scope>NUCLEOTIDE SEQUENCE [LARGE SCALE GENOMIC DNA]</scope>
    <source>
        <strain evidence="1 2">ACD0624</strain>
    </source>
</reference>
<proteinExistence type="predicted"/>
<accession>A0ABR3GRQ3</accession>
<keyword evidence="2" id="KW-1185">Reference proteome</keyword>
<gene>
    <name evidence="1" type="ORF">Q9L58_002326</name>
</gene>
<organism evidence="1 2">
    <name type="scientific">Discina gigas</name>
    <dbReference type="NCBI Taxonomy" id="1032678"/>
    <lineage>
        <taxon>Eukaryota</taxon>
        <taxon>Fungi</taxon>
        <taxon>Dikarya</taxon>
        <taxon>Ascomycota</taxon>
        <taxon>Pezizomycotina</taxon>
        <taxon>Pezizomycetes</taxon>
        <taxon>Pezizales</taxon>
        <taxon>Discinaceae</taxon>
        <taxon>Discina</taxon>
    </lineage>
</organism>